<evidence type="ECO:0000259" key="1">
    <source>
        <dbReference type="Pfam" id="PF10646"/>
    </source>
</evidence>
<evidence type="ECO:0000259" key="2">
    <source>
        <dbReference type="Pfam" id="PF25976"/>
    </source>
</evidence>
<name>A0ABT0R4T6_9MICO</name>
<gene>
    <name evidence="3" type="ORF">Bequi_11215</name>
</gene>
<dbReference type="InterPro" id="IPR006311">
    <property type="entry name" value="TAT_signal"/>
</dbReference>
<organism evidence="3 4">
    <name type="scientific">Brachybacterium equifaecis</name>
    <dbReference type="NCBI Taxonomy" id="2910770"/>
    <lineage>
        <taxon>Bacteria</taxon>
        <taxon>Bacillati</taxon>
        <taxon>Actinomycetota</taxon>
        <taxon>Actinomycetes</taxon>
        <taxon>Micrococcales</taxon>
        <taxon>Dermabacteraceae</taxon>
        <taxon>Brachybacterium</taxon>
    </lineage>
</organism>
<feature type="domain" description="GerMN" evidence="1">
    <location>
        <begin position="198"/>
        <end position="310"/>
    </location>
</feature>
<dbReference type="Pfam" id="PF25976">
    <property type="entry name" value="LpqB_N"/>
    <property type="match status" value="1"/>
</dbReference>
<dbReference type="Proteomes" id="UP001203761">
    <property type="component" value="Unassembled WGS sequence"/>
</dbReference>
<comment type="caution">
    <text evidence="3">The sequence shown here is derived from an EMBL/GenBank/DDBJ whole genome shotgun (WGS) entry which is preliminary data.</text>
</comment>
<dbReference type="InterPro" id="IPR019606">
    <property type="entry name" value="GerMN"/>
</dbReference>
<dbReference type="RefSeq" id="WP_249738020.1">
    <property type="nucleotide sequence ID" value="NZ_JAKNCJ010000006.1"/>
</dbReference>
<protein>
    <submittedName>
        <fullName evidence="3">LpqB family beta-propeller domain-containing protein</fullName>
    </submittedName>
</protein>
<evidence type="ECO:0000313" key="3">
    <source>
        <dbReference type="EMBL" id="MCL6423940.1"/>
    </source>
</evidence>
<accession>A0ABT0R4T6</accession>
<dbReference type="EMBL" id="JAKNCJ010000006">
    <property type="protein sequence ID" value="MCL6423940.1"/>
    <property type="molecule type" value="Genomic_DNA"/>
</dbReference>
<keyword evidence="4" id="KW-1185">Reference proteome</keyword>
<sequence>MPSREQRTFDPVPLAGRAAASRRAVLRVAGAGGAALAVSACARIPLTGPLGREALPGDVRPDVPYVQPRPPAEGAGPEETVLGFALAGVGPADDYGVARQYLTPEARLSWDPGAGVTLYSADAEIEATPLDESTVRLRLQSIGSVDAHGVRVRQSTPAAQELEVGVEQTAQGWRVSEPPPGIFLSDSAFALLFSAARVYFLDPRRLHLVPDLRWFSAHRAAAVALAALGAGPAPLLAPAVVSEVPAGIAADPLAADVLTRADGGLELELPDAVAALPGPAQSLAIAQIQATLRSMPALSELRVVRGGEPLQVDGATGPGRALPGHRPIAAGPTGVISLVGASGAGEPLQLVPDLQSERVLAPVISQSSPLAAALREDGGAVIIASTDGSVPRRDAAVGPALIAPRIDDAGYVWTSSPASAGAMVALSQRSSDADARIDAAWLSDRTILALDVSPDATRVLVLSRDPNGARLDLCAAVRDETGVPRALTEPVPISTGLRDLRLGGWFDETAVIVLGTDAVSGGSRALVVDLQGEGERLPAPPAGTDWIAGTAVSDAVWSSTQDERLYRVEGADWAEVDLPARQPSFY</sequence>
<dbReference type="PROSITE" id="PS51318">
    <property type="entry name" value="TAT"/>
    <property type="match status" value="1"/>
</dbReference>
<evidence type="ECO:0000313" key="4">
    <source>
        <dbReference type="Proteomes" id="UP001203761"/>
    </source>
</evidence>
<dbReference type="SUPFAM" id="SSF69322">
    <property type="entry name" value="Tricorn protease domain 2"/>
    <property type="match status" value="1"/>
</dbReference>
<proteinExistence type="predicted"/>
<reference evidence="3" key="1">
    <citation type="submission" date="2022-02" db="EMBL/GenBank/DDBJ databases">
        <authorList>
            <person name="Lee M."/>
            <person name="Kim S.-J."/>
            <person name="Jung M.-Y."/>
        </authorList>
    </citation>
    <scope>NUCLEOTIDE SEQUENCE</scope>
    <source>
        <strain evidence="3">JHP9</strain>
    </source>
</reference>
<dbReference type="Pfam" id="PF10646">
    <property type="entry name" value="Germane"/>
    <property type="match status" value="1"/>
</dbReference>
<dbReference type="InterPro" id="IPR059026">
    <property type="entry name" value="LpqB_N"/>
</dbReference>
<feature type="domain" description="Lipoprotein LpqB N-terminal" evidence="2">
    <location>
        <begin position="70"/>
        <end position="189"/>
    </location>
</feature>